<dbReference type="InterPro" id="IPR013766">
    <property type="entry name" value="Thioredoxin_domain"/>
</dbReference>
<evidence type="ECO:0000256" key="2">
    <source>
        <dbReference type="ARBA" id="ARBA00022982"/>
    </source>
</evidence>
<dbReference type="Pfam" id="PF00085">
    <property type="entry name" value="Thioredoxin"/>
    <property type="match status" value="1"/>
</dbReference>
<dbReference type="SUPFAM" id="SSF52833">
    <property type="entry name" value="Thioredoxin-like"/>
    <property type="match status" value="1"/>
</dbReference>
<protein>
    <recommendedName>
        <fullName evidence="8">Thioredoxin domain-containing protein</fullName>
    </recommendedName>
</protein>
<keyword evidence="2" id="KW-0249">Electron transport</keyword>
<gene>
    <name evidence="9" type="ORF">HYC85_029752</name>
</gene>
<keyword evidence="10" id="KW-1185">Reference proteome</keyword>
<dbReference type="Proteomes" id="UP000593564">
    <property type="component" value="Unassembled WGS sequence"/>
</dbReference>
<dbReference type="FunFam" id="3.40.30.10:FF:000104">
    <property type="entry name" value="Thioredoxin"/>
    <property type="match status" value="1"/>
</dbReference>
<dbReference type="GO" id="GO:0016671">
    <property type="term" value="F:oxidoreductase activity, acting on a sulfur group of donors, disulfide as acceptor"/>
    <property type="evidence" value="ECO:0007669"/>
    <property type="project" value="UniProtKB-ARBA"/>
</dbReference>
<accession>A0A7J7G048</accession>
<evidence type="ECO:0000259" key="8">
    <source>
        <dbReference type="PROSITE" id="PS51352"/>
    </source>
</evidence>
<evidence type="ECO:0000256" key="4">
    <source>
        <dbReference type="ARBA" id="ARBA00023284"/>
    </source>
</evidence>
<dbReference type="Gene3D" id="3.40.30.10">
    <property type="entry name" value="Glutaredoxin"/>
    <property type="match status" value="1"/>
</dbReference>
<proteinExistence type="inferred from homology"/>
<evidence type="ECO:0000256" key="6">
    <source>
        <dbReference type="ARBA" id="ARBA00056195"/>
    </source>
</evidence>
<evidence type="ECO:0000256" key="3">
    <source>
        <dbReference type="ARBA" id="ARBA00023157"/>
    </source>
</evidence>
<dbReference type="EMBL" id="JACBKZ010000014">
    <property type="protein sequence ID" value="KAF5933581.1"/>
    <property type="molecule type" value="Genomic_DNA"/>
</dbReference>
<reference evidence="9 10" key="2">
    <citation type="submission" date="2020-07" db="EMBL/GenBank/DDBJ databases">
        <title>Genome assembly of wild tea tree DASZ reveals pedigree and selection history of tea varieties.</title>
        <authorList>
            <person name="Zhang W."/>
        </authorList>
    </citation>
    <scope>NUCLEOTIDE SEQUENCE [LARGE SCALE GENOMIC DNA]</scope>
    <source>
        <strain evidence="10">cv. G240</strain>
        <tissue evidence="9">Leaf</tissue>
    </source>
</reference>
<dbReference type="PANTHER" id="PTHR10438:SF413">
    <property type="entry name" value="THIOREDOXIN H2"/>
    <property type="match status" value="1"/>
</dbReference>
<evidence type="ECO:0000256" key="7">
    <source>
        <dbReference type="SAM" id="MobiDB-lite"/>
    </source>
</evidence>
<dbReference type="InterPro" id="IPR017937">
    <property type="entry name" value="Thioredoxin_CS"/>
</dbReference>
<name>A0A7J7G048_CAMSI</name>
<comment type="similarity">
    <text evidence="5">Belongs to the thioredoxin family. Plant H-type subfamily.</text>
</comment>
<feature type="region of interest" description="Disordered" evidence="7">
    <location>
        <begin position="1"/>
        <end position="30"/>
    </location>
</feature>
<comment type="function">
    <text evidence="6">Participates in various redox reactions through the reversible oxidation of the active center dithiol to a disulfide. The H form is known to activate a number of cytosolic enzymes.</text>
</comment>
<dbReference type="InterPro" id="IPR036249">
    <property type="entry name" value="Thioredoxin-like_sf"/>
</dbReference>
<keyword evidence="3" id="KW-1015">Disulfide bond</keyword>
<keyword evidence="1" id="KW-0813">Transport</keyword>
<dbReference type="SMR" id="A0A7J7G048"/>
<feature type="domain" description="Thioredoxin" evidence="8">
    <location>
        <begin position="12"/>
        <end position="137"/>
    </location>
</feature>
<dbReference type="InterPro" id="IPR050620">
    <property type="entry name" value="Thioredoxin_H-type-like"/>
</dbReference>
<dbReference type="AlphaFoldDB" id="A0A7J7G048"/>
<dbReference type="PRINTS" id="PR00421">
    <property type="entry name" value="THIOREDOXIN"/>
</dbReference>
<dbReference type="CDD" id="cd02947">
    <property type="entry name" value="TRX_family"/>
    <property type="match status" value="1"/>
</dbReference>
<reference evidence="10" key="1">
    <citation type="journal article" date="2020" name="Nat. Commun.">
        <title>Genome assembly of wild tea tree DASZ reveals pedigree and selection history of tea varieties.</title>
        <authorList>
            <person name="Zhang W."/>
            <person name="Zhang Y."/>
            <person name="Qiu H."/>
            <person name="Guo Y."/>
            <person name="Wan H."/>
            <person name="Zhang X."/>
            <person name="Scossa F."/>
            <person name="Alseekh S."/>
            <person name="Zhang Q."/>
            <person name="Wang P."/>
            <person name="Xu L."/>
            <person name="Schmidt M.H."/>
            <person name="Jia X."/>
            <person name="Li D."/>
            <person name="Zhu A."/>
            <person name="Guo F."/>
            <person name="Chen W."/>
            <person name="Ni D."/>
            <person name="Usadel B."/>
            <person name="Fernie A.R."/>
            <person name="Wen W."/>
        </authorList>
    </citation>
    <scope>NUCLEOTIDE SEQUENCE [LARGE SCALE GENOMIC DNA]</scope>
    <source>
        <strain evidence="10">cv. G240</strain>
    </source>
</reference>
<keyword evidence="4" id="KW-0676">Redox-active center</keyword>
<dbReference type="PANTHER" id="PTHR10438">
    <property type="entry name" value="THIOREDOXIN"/>
    <property type="match status" value="1"/>
</dbReference>
<dbReference type="PROSITE" id="PS00194">
    <property type="entry name" value="THIOREDOXIN_1"/>
    <property type="match status" value="1"/>
</dbReference>
<comment type="caution">
    <text evidence="9">The sequence shown here is derived from an EMBL/GenBank/DDBJ whole genome shotgun (WGS) entry which is preliminary data.</text>
</comment>
<sequence>MGATVSSLLGGGGDSANADNSSATSSEPSRVIPFHSSNSWQLHFNASKQTSKLMVVDFSASWCGPCKLMEPAIHEMADKFTDVEFLKIDVDELSDVAEEFGVEAMPTFVLVKQGKEVDRVIGAKKDELEKKVEMHTETRICCFVY</sequence>
<evidence type="ECO:0000313" key="10">
    <source>
        <dbReference type="Proteomes" id="UP000593564"/>
    </source>
</evidence>
<organism evidence="9 10">
    <name type="scientific">Camellia sinensis</name>
    <name type="common">Tea plant</name>
    <name type="synonym">Thea sinensis</name>
    <dbReference type="NCBI Taxonomy" id="4442"/>
    <lineage>
        <taxon>Eukaryota</taxon>
        <taxon>Viridiplantae</taxon>
        <taxon>Streptophyta</taxon>
        <taxon>Embryophyta</taxon>
        <taxon>Tracheophyta</taxon>
        <taxon>Spermatophyta</taxon>
        <taxon>Magnoliopsida</taxon>
        <taxon>eudicotyledons</taxon>
        <taxon>Gunneridae</taxon>
        <taxon>Pentapetalae</taxon>
        <taxon>asterids</taxon>
        <taxon>Ericales</taxon>
        <taxon>Theaceae</taxon>
        <taxon>Camellia</taxon>
    </lineage>
</organism>
<evidence type="ECO:0000256" key="1">
    <source>
        <dbReference type="ARBA" id="ARBA00022448"/>
    </source>
</evidence>
<feature type="compositionally biased region" description="Low complexity" evidence="7">
    <location>
        <begin position="15"/>
        <end position="26"/>
    </location>
</feature>
<evidence type="ECO:0000256" key="5">
    <source>
        <dbReference type="ARBA" id="ARBA00038353"/>
    </source>
</evidence>
<evidence type="ECO:0000313" key="9">
    <source>
        <dbReference type="EMBL" id="KAF5933581.1"/>
    </source>
</evidence>
<dbReference type="PROSITE" id="PS51352">
    <property type="entry name" value="THIOREDOXIN_2"/>
    <property type="match status" value="1"/>
</dbReference>